<keyword evidence="20" id="KW-1185">Reference proteome</keyword>
<dbReference type="SUPFAM" id="SSF56935">
    <property type="entry name" value="Porins"/>
    <property type="match status" value="1"/>
</dbReference>
<gene>
    <name evidence="19" type="ORF">VSX56_14565</name>
</gene>
<keyword evidence="10 15" id="KW-0798">TonB box</keyword>
<name>A0ABV1SJB9_9RHOB</name>
<feature type="domain" description="TonB-dependent receptor-like beta-barrel" evidence="17">
    <location>
        <begin position="291"/>
        <end position="694"/>
    </location>
</feature>
<sequence>MTSPLHTPSRMVRPMAIAALMASTALTLLPVHPAMAQDSADGQSAGSDTYALPPIIVRENLAYSGAVTGYLAPATETGVKSGVPLAEVPQSITVVTSTELEARKPRQVEDAIAYSAGVNASTWGTDDRYDQFSIRGFDMGPNALYRDGLPQKALNFSGFTSDPYMIERVDVLRGPAGVLYGSNDAGGMVNLVTKRPVFGPLAEVEASYNSNDTASVGFDLGNVLNESGTLAGRLTGLVRRGETDVEDSANDRQFVAGSLTWAPTDATSLTVLGHVQHDSLTPILMGPINGEDIDPSWGSLPDDWLLHEPDYNEMKTTQQSIGWDFTHDFGGGLRLNQRLRYAHQDTDYRQLDYSYAAEEGVYYYPFHNVEDARSLGFDTNIEYGSTVYGAENSLTFGADYQLSRYKVTQYLDDSTYLVSYDDPSYDFDVTEPGLSSVTHSRYEERGLYLQDHMKFDQGTTLTFGLRHSWFETKQTDDLAGTSDTQKDQATTYMIGVTHELANGLTPYASYTEGFTQNIGKTITGAALDPSKSRQFEAGLRYAPSADLMLSGAVFDLRKTNVKDYDTTDPTWSSFSQAGEIRSRGIELEARGRLTPTLQGVASYTYLDTEITKNGDASLIGNENAMAPHHQISLWLDQDLSSWVEGLSVGAGARFVSSSYSTQDNLRKTPGHTLLDLAVHYEAEPLSVDFGVTNLLDRDYYGVCYDGYGCALGEGRVATLTLSRTF</sequence>
<comment type="caution">
    <text evidence="19">The sequence shown here is derived from an EMBL/GenBank/DDBJ whole genome shotgun (WGS) entry which is preliminary data.</text>
</comment>
<evidence type="ECO:0000259" key="17">
    <source>
        <dbReference type="Pfam" id="PF00593"/>
    </source>
</evidence>
<dbReference type="PROSITE" id="PS52016">
    <property type="entry name" value="TONB_DEPENDENT_REC_3"/>
    <property type="match status" value="1"/>
</dbReference>
<keyword evidence="12 19" id="KW-0675">Receptor</keyword>
<dbReference type="RefSeq" id="WP_350938143.1">
    <property type="nucleotide sequence ID" value="NZ_JAYWLC010000013.1"/>
</dbReference>
<dbReference type="NCBIfam" id="TIGR01783">
    <property type="entry name" value="TonB-siderophor"/>
    <property type="match status" value="1"/>
</dbReference>
<dbReference type="EMBL" id="JAYWLC010000013">
    <property type="protein sequence ID" value="MER5172999.1"/>
    <property type="molecule type" value="Genomic_DNA"/>
</dbReference>
<evidence type="ECO:0000256" key="5">
    <source>
        <dbReference type="ARBA" id="ARBA00022496"/>
    </source>
</evidence>
<dbReference type="InterPro" id="IPR010105">
    <property type="entry name" value="TonB_sidphr_rcpt"/>
</dbReference>
<evidence type="ECO:0000256" key="9">
    <source>
        <dbReference type="ARBA" id="ARBA00023065"/>
    </source>
</evidence>
<comment type="similarity">
    <text evidence="2 14 15">Belongs to the TonB-dependent receptor family.</text>
</comment>
<evidence type="ECO:0000256" key="1">
    <source>
        <dbReference type="ARBA" id="ARBA00004571"/>
    </source>
</evidence>
<evidence type="ECO:0000256" key="6">
    <source>
        <dbReference type="ARBA" id="ARBA00022692"/>
    </source>
</evidence>
<evidence type="ECO:0000256" key="2">
    <source>
        <dbReference type="ARBA" id="ARBA00009810"/>
    </source>
</evidence>
<keyword evidence="11 14" id="KW-0472">Membrane</keyword>
<evidence type="ECO:0000256" key="10">
    <source>
        <dbReference type="ARBA" id="ARBA00023077"/>
    </source>
</evidence>
<dbReference type="InterPro" id="IPR037066">
    <property type="entry name" value="Plug_dom_sf"/>
</dbReference>
<dbReference type="Pfam" id="PF07715">
    <property type="entry name" value="Plug"/>
    <property type="match status" value="1"/>
</dbReference>
<evidence type="ECO:0000256" key="12">
    <source>
        <dbReference type="ARBA" id="ARBA00023170"/>
    </source>
</evidence>
<evidence type="ECO:0000256" key="3">
    <source>
        <dbReference type="ARBA" id="ARBA00022448"/>
    </source>
</evidence>
<evidence type="ECO:0000259" key="18">
    <source>
        <dbReference type="Pfam" id="PF07715"/>
    </source>
</evidence>
<dbReference type="CDD" id="cd01347">
    <property type="entry name" value="ligand_gated_channel"/>
    <property type="match status" value="1"/>
</dbReference>
<organism evidence="19 20">
    <name type="scientific">Thioclava kandeliae</name>
    <dbReference type="NCBI Taxonomy" id="3070818"/>
    <lineage>
        <taxon>Bacteria</taxon>
        <taxon>Pseudomonadati</taxon>
        <taxon>Pseudomonadota</taxon>
        <taxon>Alphaproteobacteria</taxon>
        <taxon>Rhodobacterales</taxon>
        <taxon>Paracoccaceae</taxon>
        <taxon>Thioclava</taxon>
    </lineage>
</organism>
<evidence type="ECO:0000256" key="14">
    <source>
        <dbReference type="PROSITE-ProRule" id="PRU01360"/>
    </source>
</evidence>
<dbReference type="PANTHER" id="PTHR32552">
    <property type="entry name" value="FERRICHROME IRON RECEPTOR-RELATED"/>
    <property type="match status" value="1"/>
</dbReference>
<dbReference type="InterPro" id="IPR039426">
    <property type="entry name" value="TonB-dep_rcpt-like"/>
</dbReference>
<dbReference type="Gene3D" id="2.170.130.10">
    <property type="entry name" value="TonB-dependent receptor, plug domain"/>
    <property type="match status" value="1"/>
</dbReference>
<keyword evidence="6 14" id="KW-0812">Transmembrane</keyword>
<dbReference type="InterPro" id="IPR036942">
    <property type="entry name" value="Beta-barrel_TonB_sf"/>
</dbReference>
<protein>
    <submittedName>
        <fullName evidence="19">TonB-dependent siderophore receptor</fullName>
    </submittedName>
</protein>
<dbReference type="Gene3D" id="2.40.170.20">
    <property type="entry name" value="TonB-dependent receptor, beta-barrel domain"/>
    <property type="match status" value="1"/>
</dbReference>
<keyword evidence="7 16" id="KW-0732">Signal</keyword>
<evidence type="ECO:0000256" key="16">
    <source>
        <dbReference type="SAM" id="SignalP"/>
    </source>
</evidence>
<evidence type="ECO:0000256" key="7">
    <source>
        <dbReference type="ARBA" id="ARBA00022729"/>
    </source>
</evidence>
<reference evidence="19 20" key="2">
    <citation type="submission" date="2024-06" db="EMBL/GenBank/DDBJ databases">
        <title>Thioclava kandeliae sp. nov. from a rhizosphere soil sample of Kandelia candel in a mangrove.</title>
        <authorList>
            <person name="Mu T."/>
        </authorList>
    </citation>
    <scope>NUCLEOTIDE SEQUENCE [LARGE SCALE GENOMIC DNA]</scope>
    <source>
        <strain evidence="19 20">CPCC 100088</strain>
    </source>
</reference>
<keyword evidence="13 14" id="KW-0998">Cell outer membrane</keyword>
<evidence type="ECO:0000313" key="20">
    <source>
        <dbReference type="Proteomes" id="UP001438953"/>
    </source>
</evidence>
<keyword evidence="4 14" id="KW-1134">Transmembrane beta strand</keyword>
<keyword evidence="3 14" id="KW-0813">Transport</keyword>
<feature type="domain" description="TonB-dependent receptor plug" evidence="18">
    <location>
        <begin position="85"/>
        <end position="187"/>
    </location>
</feature>
<comment type="subcellular location">
    <subcellularLocation>
        <location evidence="1 14">Cell outer membrane</location>
        <topology evidence="1 14">Multi-pass membrane protein</topology>
    </subcellularLocation>
</comment>
<keyword evidence="9" id="KW-0406">Ion transport</keyword>
<accession>A0ABV1SJB9</accession>
<keyword evidence="8" id="KW-0408">Iron</keyword>
<dbReference type="Proteomes" id="UP001438953">
    <property type="component" value="Unassembled WGS sequence"/>
</dbReference>
<keyword evidence="5" id="KW-0410">Iron transport</keyword>
<evidence type="ECO:0000256" key="15">
    <source>
        <dbReference type="RuleBase" id="RU003357"/>
    </source>
</evidence>
<evidence type="ECO:0000256" key="4">
    <source>
        <dbReference type="ARBA" id="ARBA00022452"/>
    </source>
</evidence>
<evidence type="ECO:0000256" key="8">
    <source>
        <dbReference type="ARBA" id="ARBA00023004"/>
    </source>
</evidence>
<dbReference type="Pfam" id="PF00593">
    <property type="entry name" value="TonB_dep_Rec_b-barrel"/>
    <property type="match status" value="1"/>
</dbReference>
<dbReference type="PANTHER" id="PTHR32552:SF68">
    <property type="entry name" value="FERRICHROME OUTER MEMBRANE TRANSPORTER_PHAGE RECEPTOR"/>
    <property type="match status" value="1"/>
</dbReference>
<evidence type="ECO:0000256" key="11">
    <source>
        <dbReference type="ARBA" id="ARBA00023136"/>
    </source>
</evidence>
<proteinExistence type="inferred from homology"/>
<feature type="chain" id="PRO_5047182811" evidence="16">
    <location>
        <begin position="37"/>
        <end position="725"/>
    </location>
</feature>
<dbReference type="InterPro" id="IPR012910">
    <property type="entry name" value="Plug_dom"/>
</dbReference>
<reference evidence="19 20" key="1">
    <citation type="submission" date="2024-01" db="EMBL/GenBank/DDBJ databases">
        <authorList>
            <person name="Deng Y."/>
            <person name="Su J."/>
        </authorList>
    </citation>
    <scope>NUCLEOTIDE SEQUENCE [LARGE SCALE GENOMIC DNA]</scope>
    <source>
        <strain evidence="19 20">CPCC 100088</strain>
    </source>
</reference>
<evidence type="ECO:0000313" key="19">
    <source>
        <dbReference type="EMBL" id="MER5172999.1"/>
    </source>
</evidence>
<evidence type="ECO:0000256" key="13">
    <source>
        <dbReference type="ARBA" id="ARBA00023237"/>
    </source>
</evidence>
<feature type="signal peptide" evidence="16">
    <location>
        <begin position="1"/>
        <end position="36"/>
    </location>
</feature>
<dbReference type="InterPro" id="IPR000531">
    <property type="entry name" value="Beta-barrel_TonB"/>
</dbReference>